<dbReference type="PROSITE" id="PS51720">
    <property type="entry name" value="G_AIG1"/>
    <property type="match status" value="1"/>
</dbReference>
<evidence type="ECO:0000256" key="14">
    <source>
        <dbReference type="ARBA" id="ARBA00022989"/>
    </source>
</evidence>
<dbReference type="InterPro" id="IPR033010">
    <property type="entry name" value="Cdc20/Fizzy"/>
</dbReference>
<dbReference type="PROSITE" id="PS50294">
    <property type="entry name" value="WD_REPEATS_REGION"/>
    <property type="match status" value="2"/>
</dbReference>
<dbReference type="InterPro" id="IPR005688">
    <property type="entry name" value="Toc34"/>
</dbReference>
<keyword evidence="10" id="KW-0498">Mitosis</keyword>
<dbReference type="PANTHER" id="PTHR19918:SF43">
    <property type="entry name" value="CELL DIVISION CYCLE 20.2, COFACTOR OF APC COMPLEX-LIKE ISOFORM X2"/>
    <property type="match status" value="1"/>
</dbReference>
<keyword evidence="5" id="KW-0132">Cell division</keyword>
<dbReference type="PROSITE" id="PS00678">
    <property type="entry name" value="WD_REPEATS_1"/>
    <property type="match status" value="1"/>
</dbReference>
<comment type="caution">
    <text evidence="22">The sequence shown here is derived from an EMBL/GenBank/DDBJ whole genome shotgun (WGS) entry which is preliminary data.</text>
</comment>
<dbReference type="InterPro" id="IPR001680">
    <property type="entry name" value="WD40_rpt"/>
</dbReference>
<keyword evidence="7" id="KW-0812">Transmembrane</keyword>
<sequence>MASLIREWTGIQQFPSATQTKMLELLGKLKQENVNSLTILVMGKGGVGKSSTVNSIIGERVVAVNALQSEGPRPVMVSRSRAGFTLNVIDTPGLVEGGYVNDQALEIIKRFLLNKTIDVLLYVDRLDAYRVDNLDRQVVRAITESFGKEIWNRGLVVLTHAQLSPPDALSYEDFFSKRSEALLKVVRMGARIKKQDMQGSSIPVVLVENSGRCNKNDCDEKIVPNGTAWIPNLVKTIAEIVSNGSKGILVDKKLIEGPNPNERGKIWIPLILAFQHEYRQKVEENLNLDSEGRPFKMLVFRGSPKSSRKSLRLVDEMRRSEEEAFNHTNNTKQYRNFPKKEARILDAPRLKDDYYLNIMDWGKNNILAIALGSEVYMWNAENSNTQKLFQVDRGNDYPSSVAWSDDAKAVAVGHMCSEIHLWDAEALKPVRILEGHQKKVGTLAWNGHILTSGSQDRSIINHDVRVRNSMICRVQTHAHQVCGLKWSNRGNLLASGGNDNMIYIWEASKMSSSHFLHRLDEHNGAVKALAWCPYDSHVLASGGGTMDGCIKLWSIQNGLCINSIDTQAQASLTEHHKEILSGHGYSASECKNQLCLWRYPSMSTVGRSTCHSSRVLHLSQSPDGLNVISAVADETLRLWEIFGPPQPDKKVSQLDGLLSLKTSPIR</sequence>
<evidence type="ECO:0000256" key="16">
    <source>
        <dbReference type="ARBA" id="ARBA00023136"/>
    </source>
</evidence>
<evidence type="ECO:0000256" key="20">
    <source>
        <dbReference type="PROSITE-ProRule" id="PRU00221"/>
    </source>
</evidence>
<organism evidence="22 23">
    <name type="scientific">Camellia sinensis var. sinensis</name>
    <name type="common">China tea</name>
    <dbReference type="NCBI Taxonomy" id="542762"/>
    <lineage>
        <taxon>Eukaryota</taxon>
        <taxon>Viridiplantae</taxon>
        <taxon>Streptophyta</taxon>
        <taxon>Embryophyta</taxon>
        <taxon>Tracheophyta</taxon>
        <taxon>Spermatophyta</taxon>
        <taxon>Magnoliopsida</taxon>
        <taxon>eudicotyledons</taxon>
        <taxon>Gunneridae</taxon>
        <taxon>Pentapetalae</taxon>
        <taxon>asterids</taxon>
        <taxon>Ericales</taxon>
        <taxon>Theaceae</taxon>
        <taxon>Camellia</taxon>
    </lineage>
</organism>
<comment type="similarity">
    <text evidence="1">Belongs to the WD repeat CDC20/Fizzy family.</text>
</comment>
<evidence type="ECO:0000256" key="6">
    <source>
        <dbReference type="ARBA" id="ARBA00022640"/>
    </source>
</evidence>
<dbReference type="GO" id="GO:0015450">
    <property type="term" value="F:protein-transporting ATPase activity"/>
    <property type="evidence" value="ECO:0007669"/>
    <property type="project" value="InterPro"/>
</dbReference>
<keyword evidence="9" id="KW-0547">Nucleotide-binding</keyword>
<evidence type="ECO:0000256" key="17">
    <source>
        <dbReference type="ARBA" id="ARBA00023306"/>
    </source>
</evidence>
<keyword evidence="13" id="KW-0653">Protein transport</keyword>
<dbReference type="NCBIfam" id="TIGR00991">
    <property type="entry name" value="3a0901s02IAP34"/>
    <property type="match status" value="1"/>
</dbReference>
<dbReference type="InterPro" id="IPR006703">
    <property type="entry name" value="G_AIG1"/>
</dbReference>
<feature type="repeat" description="WD" evidence="20">
    <location>
        <begin position="608"/>
        <end position="641"/>
    </location>
</feature>
<dbReference type="InterPro" id="IPR019775">
    <property type="entry name" value="WD40_repeat_CS"/>
</dbReference>
<evidence type="ECO:0000256" key="11">
    <source>
        <dbReference type="ARBA" id="ARBA00022801"/>
    </source>
</evidence>
<dbReference type="GO" id="GO:0031145">
    <property type="term" value="P:anaphase-promoting complex-dependent catabolic process"/>
    <property type="evidence" value="ECO:0007669"/>
    <property type="project" value="TreeGrafter"/>
</dbReference>
<dbReference type="GO" id="GO:0016787">
    <property type="term" value="F:hydrolase activity"/>
    <property type="evidence" value="ECO:0007669"/>
    <property type="project" value="UniProtKB-KW"/>
</dbReference>
<dbReference type="GO" id="GO:0042802">
    <property type="term" value="F:identical protein binding"/>
    <property type="evidence" value="ECO:0007669"/>
    <property type="project" value="UniProtKB-ARBA"/>
</dbReference>
<dbReference type="PROSITE" id="PS50082">
    <property type="entry name" value="WD_REPEATS_2"/>
    <property type="match status" value="2"/>
</dbReference>
<evidence type="ECO:0000256" key="18">
    <source>
        <dbReference type="ARBA" id="ARBA00024013"/>
    </source>
</evidence>
<evidence type="ECO:0000256" key="3">
    <source>
        <dbReference type="ARBA" id="ARBA00022528"/>
    </source>
</evidence>
<feature type="domain" description="AIG1-type G" evidence="21">
    <location>
        <begin position="34"/>
        <end position="258"/>
    </location>
</feature>
<evidence type="ECO:0000313" key="22">
    <source>
        <dbReference type="EMBL" id="THG09173.1"/>
    </source>
</evidence>
<dbReference type="Proteomes" id="UP000306102">
    <property type="component" value="Unassembled WGS sequence"/>
</dbReference>
<dbReference type="EMBL" id="SDRB02008702">
    <property type="protein sequence ID" value="THG09173.1"/>
    <property type="molecule type" value="Genomic_DNA"/>
</dbReference>
<evidence type="ECO:0000256" key="8">
    <source>
        <dbReference type="ARBA" id="ARBA00022737"/>
    </source>
</evidence>
<keyword evidence="6" id="KW-0934">Plastid</keyword>
<keyword evidence="3" id="KW-0150">Chloroplast</keyword>
<evidence type="ECO:0000256" key="19">
    <source>
        <dbReference type="ARBA" id="ARBA00060807"/>
    </source>
</evidence>
<evidence type="ECO:0000256" key="7">
    <source>
        <dbReference type="ARBA" id="ARBA00022692"/>
    </source>
</evidence>
<evidence type="ECO:0000256" key="9">
    <source>
        <dbReference type="ARBA" id="ARBA00022741"/>
    </source>
</evidence>
<name>A0A4S4E084_CAMSN</name>
<dbReference type="GO" id="GO:0016567">
    <property type="term" value="P:protein ubiquitination"/>
    <property type="evidence" value="ECO:0007669"/>
    <property type="project" value="UniProtKB-UniPathway"/>
</dbReference>
<evidence type="ECO:0000256" key="10">
    <source>
        <dbReference type="ARBA" id="ARBA00022776"/>
    </source>
</evidence>
<keyword evidence="8" id="KW-0677">Repeat</keyword>
<dbReference type="UniPathway" id="UPA00143"/>
<dbReference type="GO" id="GO:1990757">
    <property type="term" value="F:ubiquitin ligase activator activity"/>
    <property type="evidence" value="ECO:0007669"/>
    <property type="project" value="TreeGrafter"/>
</dbReference>
<dbReference type="InterPro" id="IPR027417">
    <property type="entry name" value="P-loop_NTPase"/>
</dbReference>
<comment type="similarity">
    <text evidence="19">Belongs to the TRAFAC class TrmE-Era-EngA-EngB-Septin-like GTPase superfamily. AIG1/Toc34/Toc159-like paraseptin GTPase family. TOC34 subfamily.</text>
</comment>
<dbReference type="AlphaFoldDB" id="A0A4S4E084"/>
<evidence type="ECO:0000259" key="21">
    <source>
        <dbReference type="PROSITE" id="PS51720"/>
    </source>
</evidence>
<dbReference type="STRING" id="542762.A0A4S4E084"/>
<keyword evidence="17" id="KW-0131">Cell cycle</keyword>
<evidence type="ECO:0000256" key="12">
    <source>
        <dbReference type="ARBA" id="ARBA00022805"/>
    </source>
</evidence>
<evidence type="ECO:0000256" key="5">
    <source>
        <dbReference type="ARBA" id="ARBA00022618"/>
    </source>
</evidence>
<protein>
    <recommendedName>
        <fullName evidence="21">AIG1-type G domain-containing protein</fullName>
    </recommendedName>
</protein>
<dbReference type="GO" id="GO:0005525">
    <property type="term" value="F:GTP binding"/>
    <property type="evidence" value="ECO:0007669"/>
    <property type="project" value="UniProtKB-KW"/>
</dbReference>
<dbReference type="PANTHER" id="PTHR19918">
    <property type="entry name" value="CELL DIVISION CYCLE 20 CDC20 FIZZY -RELATED"/>
    <property type="match status" value="1"/>
</dbReference>
<dbReference type="GO" id="GO:0009707">
    <property type="term" value="C:chloroplast outer membrane"/>
    <property type="evidence" value="ECO:0007669"/>
    <property type="project" value="UniProtKB-SubCell"/>
</dbReference>
<dbReference type="Gene3D" id="3.40.50.300">
    <property type="entry name" value="P-loop containing nucleotide triphosphate hydrolases"/>
    <property type="match status" value="1"/>
</dbReference>
<dbReference type="Gene3D" id="2.130.10.10">
    <property type="entry name" value="YVTN repeat-like/Quinoprotein amine dehydrogenase"/>
    <property type="match status" value="1"/>
</dbReference>
<keyword evidence="11" id="KW-0378">Hydrolase</keyword>
<keyword evidence="4 20" id="KW-0853">WD repeat</keyword>
<dbReference type="GO" id="GO:0051301">
    <property type="term" value="P:cell division"/>
    <property type="evidence" value="ECO:0007669"/>
    <property type="project" value="UniProtKB-KW"/>
</dbReference>
<dbReference type="SMART" id="SM00320">
    <property type="entry name" value="WD40"/>
    <property type="match status" value="5"/>
</dbReference>
<keyword evidence="16" id="KW-0472">Membrane</keyword>
<proteinExistence type="inferred from homology"/>
<keyword evidence="23" id="KW-1185">Reference proteome</keyword>
<dbReference type="Pfam" id="PF04548">
    <property type="entry name" value="AIG1"/>
    <property type="match status" value="1"/>
</dbReference>
<keyword evidence="15" id="KW-0342">GTP-binding</keyword>
<evidence type="ECO:0000256" key="1">
    <source>
        <dbReference type="ARBA" id="ARBA00006445"/>
    </source>
</evidence>
<dbReference type="InterPro" id="IPR015943">
    <property type="entry name" value="WD40/YVTN_repeat-like_dom_sf"/>
</dbReference>
<dbReference type="GO" id="GO:0006886">
    <property type="term" value="P:intracellular protein transport"/>
    <property type="evidence" value="ECO:0007669"/>
    <property type="project" value="InterPro"/>
</dbReference>
<evidence type="ECO:0000256" key="13">
    <source>
        <dbReference type="ARBA" id="ARBA00022927"/>
    </source>
</evidence>
<dbReference type="GO" id="GO:0010997">
    <property type="term" value="F:anaphase-promoting complex binding"/>
    <property type="evidence" value="ECO:0007669"/>
    <property type="project" value="InterPro"/>
</dbReference>
<comment type="subcellular location">
    <subcellularLocation>
        <location evidence="18">Plastid</location>
        <location evidence="18">Chloroplast outer membrane</location>
    </subcellularLocation>
</comment>
<keyword evidence="14" id="KW-1133">Transmembrane helix</keyword>
<reference evidence="22 23" key="1">
    <citation type="journal article" date="2018" name="Proc. Natl. Acad. Sci. U.S.A.">
        <title>Draft genome sequence of Camellia sinensis var. sinensis provides insights into the evolution of the tea genome and tea quality.</title>
        <authorList>
            <person name="Wei C."/>
            <person name="Yang H."/>
            <person name="Wang S."/>
            <person name="Zhao J."/>
            <person name="Liu C."/>
            <person name="Gao L."/>
            <person name="Xia E."/>
            <person name="Lu Y."/>
            <person name="Tai Y."/>
            <person name="She G."/>
            <person name="Sun J."/>
            <person name="Cao H."/>
            <person name="Tong W."/>
            <person name="Gao Q."/>
            <person name="Li Y."/>
            <person name="Deng W."/>
            <person name="Jiang X."/>
            <person name="Wang W."/>
            <person name="Chen Q."/>
            <person name="Zhang S."/>
            <person name="Li H."/>
            <person name="Wu J."/>
            <person name="Wang P."/>
            <person name="Li P."/>
            <person name="Shi C."/>
            <person name="Zheng F."/>
            <person name="Jian J."/>
            <person name="Huang B."/>
            <person name="Shan D."/>
            <person name="Shi M."/>
            <person name="Fang C."/>
            <person name="Yue Y."/>
            <person name="Li F."/>
            <person name="Li D."/>
            <person name="Wei S."/>
            <person name="Han B."/>
            <person name="Jiang C."/>
            <person name="Yin Y."/>
            <person name="Xia T."/>
            <person name="Zhang Z."/>
            <person name="Bennetzen J.L."/>
            <person name="Zhao S."/>
            <person name="Wan X."/>
        </authorList>
    </citation>
    <scope>NUCLEOTIDE SEQUENCE [LARGE SCALE GENOMIC DNA]</scope>
    <source>
        <strain evidence="23">cv. Shuchazao</strain>
        <tissue evidence="22">Leaf</tissue>
    </source>
</reference>
<gene>
    <name evidence="22" type="ORF">TEA_004249</name>
</gene>
<dbReference type="SUPFAM" id="SSF52540">
    <property type="entry name" value="P-loop containing nucleoside triphosphate hydrolases"/>
    <property type="match status" value="1"/>
</dbReference>
<dbReference type="FunFam" id="3.40.50.300:FF:001070">
    <property type="entry name" value="Translocase of chloroplast"/>
    <property type="match status" value="1"/>
</dbReference>
<keyword evidence="2" id="KW-0813">Transport</keyword>
<dbReference type="GO" id="GO:0005680">
    <property type="term" value="C:anaphase-promoting complex"/>
    <property type="evidence" value="ECO:0007669"/>
    <property type="project" value="TreeGrafter"/>
</dbReference>
<keyword evidence="12" id="KW-1002">Plastid outer membrane</keyword>
<dbReference type="CDD" id="cd01853">
    <property type="entry name" value="Toc34_like"/>
    <property type="match status" value="1"/>
</dbReference>
<dbReference type="SUPFAM" id="SSF50978">
    <property type="entry name" value="WD40 repeat-like"/>
    <property type="match status" value="1"/>
</dbReference>
<feature type="repeat" description="WD" evidence="20">
    <location>
        <begin position="474"/>
        <end position="515"/>
    </location>
</feature>
<evidence type="ECO:0000313" key="23">
    <source>
        <dbReference type="Proteomes" id="UP000306102"/>
    </source>
</evidence>
<dbReference type="Pfam" id="PF24807">
    <property type="entry name" value="WD40_CDC20-Fz"/>
    <property type="match status" value="1"/>
</dbReference>
<evidence type="ECO:0000256" key="15">
    <source>
        <dbReference type="ARBA" id="ARBA00023134"/>
    </source>
</evidence>
<dbReference type="InterPro" id="IPR036322">
    <property type="entry name" value="WD40_repeat_dom_sf"/>
</dbReference>
<accession>A0A4S4E084</accession>
<dbReference type="GO" id="GO:1905786">
    <property type="term" value="P:positive regulation of anaphase-promoting complex-dependent catabolic process"/>
    <property type="evidence" value="ECO:0007669"/>
    <property type="project" value="TreeGrafter"/>
</dbReference>
<dbReference type="InterPro" id="IPR056150">
    <property type="entry name" value="WD40_CDC20-Fz"/>
</dbReference>
<evidence type="ECO:0000256" key="4">
    <source>
        <dbReference type="ARBA" id="ARBA00022574"/>
    </source>
</evidence>
<evidence type="ECO:0000256" key="2">
    <source>
        <dbReference type="ARBA" id="ARBA00022448"/>
    </source>
</evidence>